<dbReference type="OrthoDB" id="559923at2"/>
<dbReference type="RefSeq" id="WP_015230944.1">
    <property type="nucleotide sequence ID" value="NC_019780.1"/>
</dbReference>
<dbReference type="HOGENOM" id="CLU_465186_0_0_3"/>
<organism evidence="2 3">
    <name type="scientific">Dactylococcopsis salina (strain PCC 8305)</name>
    <name type="common">Myxobactron salinum</name>
    <dbReference type="NCBI Taxonomy" id="13035"/>
    <lineage>
        <taxon>Bacteria</taxon>
        <taxon>Bacillati</taxon>
        <taxon>Cyanobacteriota</taxon>
        <taxon>Cyanophyceae</taxon>
        <taxon>Nodosilineales</taxon>
        <taxon>Cymatolegaceae</taxon>
        <taxon>Dactylococcopsis</taxon>
    </lineage>
</organism>
<reference evidence="2" key="1">
    <citation type="submission" date="2012-04" db="EMBL/GenBank/DDBJ databases">
        <title>Finished genome of Dactylococcopsis salina PCC 8305.</title>
        <authorList>
            <consortium name="US DOE Joint Genome Institute"/>
            <person name="Gugger M."/>
            <person name="Coursin T."/>
            <person name="Rippka R."/>
            <person name="Tandeau De Marsac N."/>
            <person name="Huntemann M."/>
            <person name="Wei C.-L."/>
            <person name="Han J."/>
            <person name="Detter J.C."/>
            <person name="Han C."/>
            <person name="Tapia R."/>
            <person name="Daligault H."/>
            <person name="Chen A."/>
            <person name="Krypides N."/>
            <person name="Mavromatis K."/>
            <person name="Markowitz V."/>
            <person name="Szeto E."/>
            <person name="Ivanova N."/>
            <person name="Ovchinnikova G."/>
            <person name="Pagani I."/>
            <person name="Pati A."/>
            <person name="Goodwin L."/>
            <person name="Peters L."/>
            <person name="Pitluck S."/>
            <person name="Woyke T."/>
            <person name="Kerfeld C."/>
        </authorList>
    </citation>
    <scope>NUCLEOTIDE SEQUENCE [LARGE SCALE GENOMIC DNA]</scope>
    <source>
        <strain evidence="2">PCC 8305</strain>
    </source>
</reference>
<evidence type="ECO:0000256" key="1">
    <source>
        <dbReference type="SAM" id="Coils"/>
    </source>
</evidence>
<dbReference type="eggNOG" id="COG1196">
    <property type="taxonomic scope" value="Bacteria"/>
</dbReference>
<keyword evidence="1" id="KW-0175">Coiled coil</keyword>
<dbReference type="AlphaFoldDB" id="K9Z071"/>
<feature type="coiled-coil region" evidence="1">
    <location>
        <begin position="356"/>
        <end position="430"/>
    </location>
</feature>
<feature type="coiled-coil region" evidence="1">
    <location>
        <begin position="104"/>
        <end position="186"/>
    </location>
</feature>
<evidence type="ECO:0000313" key="3">
    <source>
        <dbReference type="Proteomes" id="UP000010482"/>
    </source>
</evidence>
<dbReference type="InterPro" id="IPR047813">
    <property type="entry name" value="HmpF"/>
</dbReference>
<dbReference type="SUPFAM" id="SSF57997">
    <property type="entry name" value="Tropomyosin"/>
    <property type="match status" value="1"/>
</dbReference>
<sequence>MLYIAEVKKQTKLFMGGTRTVLHLLACQQNDNRWSAIPGEETVSTDDVTQAFGEGALVTVNLGANRQVQGKVELAGARVANLLQTFSRQLEKTKGQEQEIEDWKESLGIQAKELNRRQSELEKAEEALEEKEQQLSQLEKERAEIQRLREQWESDRAELEGAWNQLRGEQQRLETLQEELKDKQGLTPEQTASLRALVEQVERSIEATKTTLQPLQESQNLVLEKTTAIQSQWKTLDQERQQAEDKQNQARELWEQLSQLRQQFQEKQGNLLQSQQSLATVQSQLETKQQIVTYLGTQLQKQSEARDILSRLVINSPQLKIQQDVDIQSLEEMPIEQLEKEFNSMKKSFDGAVSFVKDQEEELDYQLQSVRDLEAQLETANNEEKENIKNELAEEQDRYRFLEKTLVGQRRNLMAREDILEQHKKNLKRRRGEEHEEEEVTKVDLSPIFNKIDSQRDYSEDEFHQVNEEIETLQARVKELEAKVKEQQQECENTRVEINKSESKWLDIQREADELSTRVEVNGEILHQREKELQSIREQLETVATEAEKINSEDQQNQLAQVRKLLDDSLP</sequence>
<keyword evidence="3" id="KW-1185">Reference proteome</keyword>
<name>K9Z071_DACS8</name>
<protein>
    <submittedName>
        <fullName evidence="2">Uncharacterized protein</fullName>
    </submittedName>
</protein>
<dbReference type="EMBL" id="CP003944">
    <property type="protein sequence ID" value="AFZ51970.1"/>
    <property type="molecule type" value="Genomic_DNA"/>
</dbReference>
<feature type="coiled-coil region" evidence="1">
    <location>
        <begin position="456"/>
        <end position="553"/>
    </location>
</feature>
<feature type="coiled-coil region" evidence="1">
    <location>
        <begin position="236"/>
        <end position="263"/>
    </location>
</feature>
<gene>
    <name evidence="2" type="ORF">Dacsa_3482</name>
</gene>
<dbReference type="Proteomes" id="UP000010482">
    <property type="component" value="Chromosome"/>
</dbReference>
<proteinExistence type="predicted"/>
<dbReference type="NCBIfam" id="NF038350">
    <property type="entry name" value="taxis_HmpF"/>
    <property type="match status" value="1"/>
</dbReference>
<evidence type="ECO:0000313" key="2">
    <source>
        <dbReference type="EMBL" id="AFZ51970.1"/>
    </source>
</evidence>
<dbReference type="KEGG" id="dsl:Dacsa_3482"/>
<dbReference type="STRING" id="13035.Dacsa_3482"/>
<accession>K9Z071</accession>